<comment type="catalytic activity">
    <reaction evidence="4">
        <text>3-deoxy-alpha-D-manno-oct-2-ulosonate + CTP = CMP-3-deoxy-beta-D-manno-octulosonate + diphosphate</text>
        <dbReference type="Rhea" id="RHEA:23448"/>
        <dbReference type="ChEBI" id="CHEBI:33019"/>
        <dbReference type="ChEBI" id="CHEBI:37563"/>
        <dbReference type="ChEBI" id="CHEBI:85986"/>
        <dbReference type="ChEBI" id="CHEBI:85987"/>
        <dbReference type="EC" id="2.7.7.38"/>
    </reaction>
</comment>
<comment type="pathway">
    <text evidence="4">Nucleotide-sugar biosynthesis; CMP-3-deoxy-D-manno-octulosonate biosynthesis; CMP-3-deoxy-D-manno-octulosonate from 3-deoxy-D-manno-octulosonate and CTP: step 1/1.</text>
</comment>
<keyword evidence="3 4" id="KW-0448">Lipopolysaccharide biosynthesis</keyword>
<comment type="function">
    <text evidence="4">Activates KDO (a required 8-carbon sugar) for incorporation into bacterial lipopolysaccharide in Gram-negative bacteria.</text>
</comment>
<dbReference type="GO" id="GO:0008690">
    <property type="term" value="F:3-deoxy-manno-octulosonate cytidylyltransferase activity"/>
    <property type="evidence" value="ECO:0007669"/>
    <property type="project" value="UniProtKB-UniRule"/>
</dbReference>
<dbReference type="InterPro" id="IPR003329">
    <property type="entry name" value="Cytidylyl_trans"/>
</dbReference>
<comment type="similarity">
    <text evidence="4">Belongs to the KdsB family.</text>
</comment>
<dbReference type="Gene3D" id="3.90.550.10">
    <property type="entry name" value="Spore Coat Polysaccharide Biosynthesis Protein SpsA, Chain A"/>
    <property type="match status" value="1"/>
</dbReference>
<proteinExistence type="inferred from homology"/>
<dbReference type="PANTHER" id="PTHR42866">
    <property type="entry name" value="3-DEOXY-MANNO-OCTULOSONATE CYTIDYLYLTRANSFERASE"/>
    <property type="match status" value="1"/>
</dbReference>
<dbReference type="Proteomes" id="UP000320386">
    <property type="component" value="Chromosome"/>
</dbReference>
<comment type="subcellular location">
    <subcellularLocation>
        <location evidence="4">Cytoplasm</location>
    </subcellularLocation>
</comment>
<dbReference type="OrthoDB" id="9815559at2"/>
<keyword evidence="4" id="KW-0963">Cytoplasm</keyword>
<organism evidence="5 6">
    <name type="scientific">Mucisphaera calidilacus</name>
    <dbReference type="NCBI Taxonomy" id="2527982"/>
    <lineage>
        <taxon>Bacteria</taxon>
        <taxon>Pseudomonadati</taxon>
        <taxon>Planctomycetota</taxon>
        <taxon>Phycisphaerae</taxon>
        <taxon>Phycisphaerales</taxon>
        <taxon>Phycisphaeraceae</taxon>
        <taxon>Mucisphaera</taxon>
    </lineage>
</organism>
<keyword evidence="1 4" id="KW-0808">Transferase</keyword>
<dbReference type="CDD" id="cd02517">
    <property type="entry name" value="CMP-KDO-Synthetase"/>
    <property type="match status" value="1"/>
</dbReference>
<evidence type="ECO:0000256" key="1">
    <source>
        <dbReference type="ARBA" id="ARBA00022679"/>
    </source>
</evidence>
<keyword evidence="2 4" id="KW-0548">Nucleotidyltransferase</keyword>
<dbReference type="SUPFAM" id="SSF53448">
    <property type="entry name" value="Nucleotide-diphospho-sugar transferases"/>
    <property type="match status" value="1"/>
</dbReference>
<evidence type="ECO:0000256" key="2">
    <source>
        <dbReference type="ARBA" id="ARBA00022695"/>
    </source>
</evidence>
<keyword evidence="6" id="KW-1185">Reference proteome</keyword>
<accession>A0A518BY83</accession>
<dbReference type="GO" id="GO:0005829">
    <property type="term" value="C:cytosol"/>
    <property type="evidence" value="ECO:0007669"/>
    <property type="project" value="TreeGrafter"/>
</dbReference>
<dbReference type="EMBL" id="CP036280">
    <property type="protein sequence ID" value="QDU71940.1"/>
    <property type="molecule type" value="Genomic_DNA"/>
</dbReference>
<dbReference type="GO" id="GO:0033468">
    <property type="term" value="P:CMP-keto-3-deoxy-D-manno-octulosonic acid biosynthetic process"/>
    <property type="evidence" value="ECO:0007669"/>
    <property type="project" value="UniProtKB-UniRule"/>
</dbReference>
<evidence type="ECO:0000256" key="3">
    <source>
        <dbReference type="ARBA" id="ARBA00022985"/>
    </source>
</evidence>
<dbReference type="InterPro" id="IPR029044">
    <property type="entry name" value="Nucleotide-diphossugar_trans"/>
</dbReference>
<dbReference type="PANTHER" id="PTHR42866:SF2">
    <property type="entry name" value="3-DEOXY-MANNO-OCTULOSONATE CYTIDYLYLTRANSFERASE, MITOCHONDRIAL"/>
    <property type="match status" value="1"/>
</dbReference>
<dbReference type="GO" id="GO:0009103">
    <property type="term" value="P:lipopolysaccharide biosynthetic process"/>
    <property type="evidence" value="ECO:0007669"/>
    <property type="project" value="UniProtKB-UniRule"/>
</dbReference>
<protein>
    <recommendedName>
        <fullName evidence="4">3-deoxy-manno-octulosonate cytidylyltransferase</fullName>
        <ecNumber evidence="4">2.7.7.38</ecNumber>
    </recommendedName>
    <alternativeName>
        <fullName evidence="4">CMP-2-keto-3-deoxyoctulosonic acid synthase</fullName>
        <shortName evidence="4">CKS</shortName>
        <shortName evidence="4">CMP-KDO synthase</shortName>
    </alternativeName>
</protein>
<dbReference type="Pfam" id="PF02348">
    <property type="entry name" value="CTP_transf_3"/>
    <property type="match status" value="1"/>
</dbReference>
<dbReference type="InterPro" id="IPR004528">
    <property type="entry name" value="KdsB"/>
</dbReference>
<name>A0A518BY83_9BACT</name>
<reference evidence="5 6" key="1">
    <citation type="submission" date="2019-02" db="EMBL/GenBank/DDBJ databases">
        <title>Deep-cultivation of Planctomycetes and their phenomic and genomic characterization uncovers novel biology.</title>
        <authorList>
            <person name="Wiegand S."/>
            <person name="Jogler M."/>
            <person name="Boedeker C."/>
            <person name="Pinto D."/>
            <person name="Vollmers J."/>
            <person name="Rivas-Marin E."/>
            <person name="Kohn T."/>
            <person name="Peeters S.H."/>
            <person name="Heuer A."/>
            <person name="Rast P."/>
            <person name="Oberbeckmann S."/>
            <person name="Bunk B."/>
            <person name="Jeske O."/>
            <person name="Meyerdierks A."/>
            <person name="Storesund J.E."/>
            <person name="Kallscheuer N."/>
            <person name="Luecker S."/>
            <person name="Lage O.M."/>
            <person name="Pohl T."/>
            <person name="Merkel B.J."/>
            <person name="Hornburger P."/>
            <person name="Mueller R.-W."/>
            <person name="Bruemmer F."/>
            <person name="Labrenz M."/>
            <person name="Spormann A.M."/>
            <person name="Op den Camp H."/>
            <person name="Overmann J."/>
            <person name="Amann R."/>
            <person name="Jetten M.S.M."/>
            <person name="Mascher T."/>
            <person name="Medema M.H."/>
            <person name="Devos D.P."/>
            <person name="Kaster A.-K."/>
            <person name="Ovreas L."/>
            <person name="Rohde M."/>
            <person name="Galperin M.Y."/>
            <person name="Jogler C."/>
        </authorList>
    </citation>
    <scope>NUCLEOTIDE SEQUENCE [LARGE SCALE GENOMIC DNA]</scope>
    <source>
        <strain evidence="5 6">Pan265</strain>
    </source>
</reference>
<sequence length="253" mass="27697">MKPRIVIIPARIGSTRFPRKALADRTGQPLVAHVAHQARAARTIDRVIVATDDNDIMTAARNASVDAVMTSPDHPNGTSRLAEALEQIEEAQDAPLDPDAVILNVQGDEPEIDPDTIDRLADALADEDPASTPMASACSPFPDNTDPNDPATVKVVLDRNHRALYFSRALIPHDRTGSQPTILLHHGIYAYRRHFLPTYAGLAPTTAETAESLEQLRVLEHGYAIRMITVQHPSFGIDTPEQYDAFVKRHAQG</sequence>
<evidence type="ECO:0000313" key="5">
    <source>
        <dbReference type="EMBL" id="QDU71940.1"/>
    </source>
</evidence>
<dbReference type="NCBIfam" id="NF003952">
    <property type="entry name" value="PRK05450.1-5"/>
    <property type="match status" value="1"/>
</dbReference>
<dbReference type="HAMAP" id="MF_00057">
    <property type="entry name" value="KdsB"/>
    <property type="match status" value="1"/>
</dbReference>
<dbReference type="RefSeq" id="WP_145446132.1">
    <property type="nucleotide sequence ID" value="NZ_CP036280.1"/>
</dbReference>
<evidence type="ECO:0000256" key="4">
    <source>
        <dbReference type="HAMAP-Rule" id="MF_00057"/>
    </source>
</evidence>
<dbReference type="UniPathway" id="UPA00358">
    <property type="reaction ID" value="UER00476"/>
</dbReference>
<gene>
    <name evidence="5" type="primary">kpsU</name>
    <name evidence="4" type="synonym">kdsB</name>
    <name evidence="5" type="ORF">Pan265_17990</name>
</gene>
<dbReference type="EC" id="2.7.7.38" evidence="4"/>
<dbReference type="NCBIfam" id="TIGR00466">
    <property type="entry name" value="kdsB"/>
    <property type="match status" value="1"/>
</dbReference>
<dbReference type="AlphaFoldDB" id="A0A518BY83"/>
<dbReference type="KEGG" id="mcad:Pan265_17990"/>
<evidence type="ECO:0000313" key="6">
    <source>
        <dbReference type="Proteomes" id="UP000320386"/>
    </source>
</evidence>